<evidence type="ECO:0000313" key="3">
    <source>
        <dbReference type="Proteomes" id="UP000578077"/>
    </source>
</evidence>
<dbReference type="PANTHER" id="PTHR10948">
    <property type="entry name" value="TRANSPOSASE"/>
    <property type="match status" value="1"/>
</dbReference>
<proteinExistence type="predicted"/>
<comment type="caution">
    <text evidence="2">The sequence shown here is derived from an EMBL/GenBank/DDBJ whole genome shotgun (WGS) entry which is preliminary data.</text>
</comment>
<evidence type="ECO:0008006" key="4">
    <source>
        <dbReference type="Google" id="ProtNLM"/>
    </source>
</evidence>
<dbReference type="InterPro" id="IPR051917">
    <property type="entry name" value="Transposase-Integrase"/>
</dbReference>
<dbReference type="AlphaFoldDB" id="A0A841EA93"/>
<keyword evidence="3" id="KW-1185">Reference proteome</keyword>
<dbReference type="Proteomes" id="UP000578077">
    <property type="component" value="Unassembled WGS sequence"/>
</dbReference>
<feature type="region of interest" description="Disordered" evidence="1">
    <location>
        <begin position="44"/>
        <end position="70"/>
    </location>
</feature>
<dbReference type="SUPFAM" id="SSF53098">
    <property type="entry name" value="Ribonuclease H-like"/>
    <property type="match status" value="1"/>
</dbReference>
<evidence type="ECO:0000256" key="1">
    <source>
        <dbReference type="SAM" id="MobiDB-lite"/>
    </source>
</evidence>
<dbReference type="GO" id="GO:0004803">
    <property type="term" value="F:transposase activity"/>
    <property type="evidence" value="ECO:0007669"/>
    <property type="project" value="TreeGrafter"/>
</dbReference>
<evidence type="ECO:0000313" key="2">
    <source>
        <dbReference type="EMBL" id="MBB6000045.1"/>
    </source>
</evidence>
<accession>A0A841EA93</accession>
<name>A0A841EA93_9ACTN</name>
<sequence>MRPQLGRRSLTWDQGAEMAEYGHIADATGLDVYFCDPNAPWQRAVNENANRSSAPPVRPQSTTEHESPPLNLEVTYRTCQYIPFESSGFDSFLIADSN</sequence>
<gene>
    <name evidence="2" type="ORF">HNR25_003796</name>
</gene>
<dbReference type="PANTHER" id="PTHR10948:SF23">
    <property type="entry name" value="TRANSPOSASE INSI FOR INSERTION SEQUENCE ELEMENT IS30A-RELATED"/>
    <property type="match status" value="1"/>
</dbReference>
<dbReference type="EMBL" id="JACHLY010000001">
    <property type="protein sequence ID" value="MBB6000045.1"/>
    <property type="molecule type" value="Genomic_DNA"/>
</dbReference>
<organism evidence="2 3">
    <name type="scientific">Streptomonospora salina</name>
    <dbReference type="NCBI Taxonomy" id="104205"/>
    <lineage>
        <taxon>Bacteria</taxon>
        <taxon>Bacillati</taxon>
        <taxon>Actinomycetota</taxon>
        <taxon>Actinomycetes</taxon>
        <taxon>Streptosporangiales</taxon>
        <taxon>Nocardiopsidaceae</taxon>
        <taxon>Streptomonospora</taxon>
    </lineage>
</organism>
<reference evidence="2 3" key="1">
    <citation type="submission" date="2020-08" db="EMBL/GenBank/DDBJ databases">
        <title>Sequencing the genomes of 1000 actinobacteria strains.</title>
        <authorList>
            <person name="Klenk H.-P."/>
        </authorList>
    </citation>
    <scope>NUCLEOTIDE SEQUENCE [LARGE SCALE GENOMIC DNA]</scope>
    <source>
        <strain evidence="2 3">DSM 44593</strain>
    </source>
</reference>
<dbReference type="InterPro" id="IPR012337">
    <property type="entry name" value="RNaseH-like_sf"/>
</dbReference>
<dbReference type="GO" id="GO:0005829">
    <property type="term" value="C:cytosol"/>
    <property type="evidence" value="ECO:0007669"/>
    <property type="project" value="TreeGrafter"/>
</dbReference>
<protein>
    <recommendedName>
        <fullName evidence="4">Integrase catalytic domain-containing protein</fullName>
    </recommendedName>
</protein>
<dbReference type="GO" id="GO:0032196">
    <property type="term" value="P:transposition"/>
    <property type="evidence" value="ECO:0007669"/>
    <property type="project" value="TreeGrafter"/>
</dbReference>